<dbReference type="EMBL" id="CP111023">
    <property type="protein sequence ID" value="WAR20818.1"/>
    <property type="molecule type" value="Genomic_DNA"/>
</dbReference>
<sequence length="69" mass="7793">METVVGCLKKTPRLTCHWGGTLSQNVGRHDNGHRLNPHFRCCLEFGRPDEFLTGRRKYHGSGLVGVKCK</sequence>
<proteinExistence type="predicted"/>
<keyword evidence="2" id="KW-1185">Reference proteome</keyword>
<organism evidence="1 2">
    <name type="scientific">Mya arenaria</name>
    <name type="common">Soft-shell clam</name>
    <dbReference type="NCBI Taxonomy" id="6604"/>
    <lineage>
        <taxon>Eukaryota</taxon>
        <taxon>Metazoa</taxon>
        <taxon>Spiralia</taxon>
        <taxon>Lophotrochozoa</taxon>
        <taxon>Mollusca</taxon>
        <taxon>Bivalvia</taxon>
        <taxon>Autobranchia</taxon>
        <taxon>Heteroconchia</taxon>
        <taxon>Euheterodonta</taxon>
        <taxon>Imparidentia</taxon>
        <taxon>Neoheterodontei</taxon>
        <taxon>Myida</taxon>
        <taxon>Myoidea</taxon>
        <taxon>Myidae</taxon>
        <taxon>Mya</taxon>
    </lineage>
</organism>
<protein>
    <submittedName>
        <fullName evidence="1">Uncharacterized protein</fullName>
    </submittedName>
</protein>
<gene>
    <name evidence="1" type="ORF">MAR_014792</name>
</gene>
<accession>A0ABY7FF48</accession>
<name>A0ABY7FF48_MYAAR</name>
<reference evidence="1" key="1">
    <citation type="submission" date="2022-11" db="EMBL/GenBank/DDBJ databases">
        <title>Centuries of genome instability and evolution in soft-shell clam transmissible cancer (bioRxiv).</title>
        <authorList>
            <person name="Hart S.F.M."/>
            <person name="Yonemitsu M.A."/>
            <person name="Giersch R.M."/>
            <person name="Beal B.F."/>
            <person name="Arriagada G."/>
            <person name="Davis B.W."/>
            <person name="Ostrander E.A."/>
            <person name="Goff S.P."/>
            <person name="Metzger M.J."/>
        </authorList>
    </citation>
    <scope>NUCLEOTIDE SEQUENCE</scope>
    <source>
        <strain evidence="1">MELC-2E11</strain>
        <tissue evidence="1">Siphon/mantle</tissue>
    </source>
</reference>
<dbReference type="Proteomes" id="UP001164746">
    <property type="component" value="Chromosome 12"/>
</dbReference>
<evidence type="ECO:0000313" key="1">
    <source>
        <dbReference type="EMBL" id="WAR20818.1"/>
    </source>
</evidence>
<evidence type="ECO:0000313" key="2">
    <source>
        <dbReference type="Proteomes" id="UP001164746"/>
    </source>
</evidence>